<dbReference type="GO" id="GO:0005634">
    <property type="term" value="C:nucleus"/>
    <property type="evidence" value="ECO:0007669"/>
    <property type="project" value="UniProtKB-SubCell"/>
</dbReference>
<evidence type="ECO:0000256" key="2">
    <source>
        <dbReference type="ARBA" id="ARBA00004496"/>
    </source>
</evidence>
<feature type="domain" description="CS" evidence="7">
    <location>
        <begin position="361"/>
        <end position="480"/>
    </location>
</feature>
<sequence>MSFIANRNHHQDVADGLCFNPSRKLLNPKFESYKLKQFDERNIHRIRLPKRFNSGLDRRQISFNHDDLKLEARANYLLTGCFPSEKRDTQSQAPTSQPSYLEPQLIWIEPNKLDIWSIIFKSPTTLEEPQILHLLTLPDVRHEPGIDEKAKEKLQLDYPSAVPIPTGWSFECAHVKPWLVSDGKETLFLVDLKPDAPSIMAQTLLSDELGTSGEDASRKEHRSFKVCSVQPIKSHPDTFWIILRSKAQYTTKLQTAQSSSATSVLKVPEPRFNVYLVQLQVLSAMSDGDDSTHFTIHLNTLAQLTGRHDVILTEFDSIRQRWCFSSHSKYVLTSQLEHDKPDDTSEHLAERSLATAMAQPPITAPYKWSQTSTTLTLQFPIPHTLPSKSINLIFDSDWIAFKLHEPVSTSATVLKDFLDTLAQHFKLQLQDLTSSCGFQLELWDHIQPADSVWYTECSEADPILTIELEKRHQLRWPQVFKTDDQVDQVFDSTDFEAIRSNLQKYTSGTEPESEGPRNLKAKSGLGSTPSNKPSSDQPPSFLGGYHTSLTAGGMDDEIDSANQTITLGAVFTWLAPVQSDSRISACSWDVTTPHDMLPVEIISTKLPLYNLAPEPQDSVDFTPSIMVKRDVDGLVFEPPSSVRTDPNLYQWTHTQTFPAMSFVMASKRDIRLTFHTDQHSFIFENSNAPSLDNKPQIGNMFIYRQTRPPDETVADQLVIKLNTTPCGALIGVAGLRSRSDKQQVEDESQAEGLMMVCLCEAELILCRNF</sequence>
<evidence type="ECO:0000313" key="9">
    <source>
        <dbReference type="Proteomes" id="UP000886653"/>
    </source>
</evidence>
<evidence type="ECO:0000256" key="5">
    <source>
        <dbReference type="ARBA" id="ARBA00023242"/>
    </source>
</evidence>
<reference evidence="8" key="1">
    <citation type="submission" date="2013-11" db="EMBL/GenBank/DDBJ databases">
        <title>Genome sequence of the fusiform rust pathogen reveals effectors for host alternation and coevolution with pine.</title>
        <authorList>
            <consortium name="DOE Joint Genome Institute"/>
            <person name="Smith K."/>
            <person name="Pendleton A."/>
            <person name="Kubisiak T."/>
            <person name="Anderson C."/>
            <person name="Salamov A."/>
            <person name="Aerts A."/>
            <person name="Riley R."/>
            <person name="Clum A."/>
            <person name="Lindquist E."/>
            <person name="Ence D."/>
            <person name="Campbell M."/>
            <person name="Kronenberg Z."/>
            <person name="Feau N."/>
            <person name="Dhillon B."/>
            <person name="Hamelin R."/>
            <person name="Burleigh J."/>
            <person name="Smith J."/>
            <person name="Yandell M."/>
            <person name="Nelson C."/>
            <person name="Grigoriev I."/>
            <person name="Davis J."/>
        </authorList>
    </citation>
    <scope>NUCLEOTIDE SEQUENCE</scope>
    <source>
        <strain evidence="8">G11</strain>
    </source>
</reference>
<dbReference type="Pfam" id="PF04969">
    <property type="entry name" value="CS"/>
    <property type="match status" value="1"/>
</dbReference>
<keyword evidence="4" id="KW-0963">Cytoplasm</keyword>
<evidence type="ECO:0000259" key="7">
    <source>
        <dbReference type="PROSITE" id="PS51203"/>
    </source>
</evidence>
<organism evidence="8 9">
    <name type="scientific">Cronartium quercuum f. sp. fusiforme G11</name>
    <dbReference type="NCBI Taxonomy" id="708437"/>
    <lineage>
        <taxon>Eukaryota</taxon>
        <taxon>Fungi</taxon>
        <taxon>Dikarya</taxon>
        <taxon>Basidiomycota</taxon>
        <taxon>Pucciniomycotina</taxon>
        <taxon>Pucciniomycetes</taxon>
        <taxon>Pucciniales</taxon>
        <taxon>Coleosporiaceae</taxon>
        <taxon>Cronartium</taxon>
    </lineage>
</organism>
<evidence type="ECO:0000256" key="6">
    <source>
        <dbReference type="SAM" id="MobiDB-lite"/>
    </source>
</evidence>
<dbReference type="OrthoDB" id="428655at2759"/>
<dbReference type="InterPro" id="IPR007052">
    <property type="entry name" value="CS_dom"/>
</dbReference>
<accession>A0A9P6TFA9</accession>
<evidence type="ECO:0000256" key="1">
    <source>
        <dbReference type="ARBA" id="ARBA00004123"/>
    </source>
</evidence>
<evidence type="ECO:0000313" key="8">
    <source>
        <dbReference type="EMBL" id="KAG0150217.1"/>
    </source>
</evidence>
<dbReference type="SUPFAM" id="SSF49764">
    <property type="entry name" value="HSP20-like chaperones"/>
    <property type="match status" value="1"/>
</dbReference>
<dbReference type="InterPro" id="IPR037895">
    <property type="entry name" value="NUDCD1"/>
</dbReference>
<name>A0A9P6TFA9_9BASI</name>
<feature type="compositionally biased region" description="Polar residues" evidence="6">
    <location>
        <begin position="525"/>
        <end position="538"/>
    </location>
</feature>
<protein>
    <recommendedName>
        <fullName evidence="3">NudC domain-containing protein 1</fullName>
    </recommendedName>
</protein>
<evidence type="ECO:0000256" key="4">
    <source>
        <dbReference type="ARBA" id="ARBA00022490"/>
    </source>
</evidence>
<dbReference type="PANTHER" id="PTHR21664:SF1">
    <property type="entry name" value="NUDC DOMAIN-CONTAINING PROTEIN 1"/>
    <property type="match status" value="1"/>
</dbReference>
<proteinExistence type="predicted"/>
<keyword evidence="9" id="KW-1185">Reference proteome</keyword>
<dbReference type="EMBL" id="MU167221">
    <property type="protein sequence ID" value="KAG0150217.1"/>
    <property type="molecule type" value="Genomic_DNA"/>
</dbReference>
<dbReference type="InterPro" id="IPR008978">
    <property type="entry name" value="HSP20-like_chaperone"/>
</dbReference>
<dbReference type="GO" id="GO:0005737">
    <property type="term" value="C:cytoplasm"/>
    <property type="evidence" value="ECO:0007669"/>
    <property type="project" value="UniProtKB-SubCell"/>
</dbReference>
<feature type="region of interest" description="Disordered" evidence="6">
    <location>
        <begin position="504"/>
        <end position="548"/>
    </location>
</feature>
<gene>
    <name evidence="8" type="ORF">CROQUDRAFT_73291</name>
</gene>
<comment type="subcellular location">
    <subcellularLocation>
        <location evidence="2">Cytoplasm</location>
    </subcellularLocation>
    <subcellularLocation>
        <location evidence="1">Nucleus</location>
    </subcellularLocation>
</comment>
<dbReference type="PROSITE" id="PS51203">
    <property type="entry name" value="CS"/>
    <property type="match status" value="1"/>
</dbReference>
<keyword evidence="5" id="KW-0539">Nucleus</keyword>
<comment type="caution">
    <text evidence="8">The sequence shown here is derived from an EMBL/GenBank/DDBJ whole genome shotgun (WGS) entry which is preliminary data.</text>
</comment>
<evidence type="ECO:0000256" key="3">
    <source>
        <dbReference type="ARBA" id="ARBA00018915"/>
    </source>
</evidence>
<dbReference type="Gene3D" id="2.60.40.790">
    <property type="match status" value="1"/>
</dbReference>
<dbReference type="Proteomes" id="UP000886653">
    <property type="component" value="Unassembled WGS sequence"/>
</dbReference>
<dbReference type="AlphaFoldDB" id="A0A9P6TFA9"/>
<dbReference type="PANTHER" id="PTHR21664">
    <property type="entry name" value="CHRONIC MYELOGENOUS LEUKEMIA TUMOR ANTIGEN 66"/>
    <property type="match status" value="1"/>
</dbReference>